<keyword evidence="3" id="KW-1185">Reference proteome</keyword>
<name>A0A9P7RLN1_9PEZI</name>
<comment type="caution">
    <text evidence="2">The sequence shown here is derived from an EMBL/GenBank/DDBJ whole genome shotgun (WGS) entry which is preliminary data.</text>
</comment>
<evidence type="ECO:0000313" key="3">
    <source>
        <dbReference type="Proteomes" id="UP000699042"/>
    </source>
</evidence>
<reference evidence="2" key="1">
    <citation type="submission" date="2021-05" db="EMBL/GenBank/DDBJ databases">
        <title>Comparative genomics of three Colletotrichum scovillei strains and genetic complementation revealed genes involved fungal growth and virulence on chili pepper.</title>
        <authorList>
            <person name="Hsieh D.-K."/>
            <person name="Chuang S.-C."/>
            <person name="Chen C.-Y."/>
            <person name="Chao Y.-T."/>
            <person name="Lu M.-Y.J."/>
            <person name="Lee M.-H."/>
            <person name="Shih M.-C."/>
        </authorList>
    </citation>
    <scope>NUCLEOTIDE SEQUENCE</scope>
    <source>
        <strain evidence="2">Coll-153</strain>
    </source>
</reference>
<accession>A0A9P7RLN1</accession>
<dbReference type="Proteomes" id="UP000699042">
    <property type="component" value="Unassembled WGS sequence"/>
</dbReference>
<feature type="region of interest" description="Disordered" evidence="1">
    <location>
        <begin position="31"/>
        <end position="51"/>
    </location>
</feature>
<dbReference type="AlphaFoldDB" id="A0A9P7RLN1"/>
<protein>
    <submittedName>
        <fullName evidence="2">Uncharacterized protein</fullName>
    </submittedName>
</protein>
<evidence type="ECO:0000313" key="2">
    <source>
        <dbReference type="EMBL" id="KAG7059405.1"/>
    </source>
</evidence>
<gene>
    <name evidence="2" type="ORF">JMJ77_006768</name>
</gene>
<evidence type="ECO:0000256" key="1">
    <source>
        <dbReference type="SAM" id="MobiDB-lite"/>
    </source>
</evidence>
<organism evidence="2 3">
    <name type="scientific">Colletotrichum scovillei</name>
    <dbReference type="NCBI Taxonomy" id="1209932"/>
    <lineage>
        <taxon>Eukaryota</taxon>
        <taxon>Fungi</taxon>
        <taxon>Dikarya</taxon>
        <taxon>Ascomycota</taxon>
        <taxon>Pezizomycotina</taxon>
        <taxon>Sordariomycetes</taxon>
        <taxon>Hypocreomycetidae</taxon>
        <taxon>Glomerellales</taxon>
        <taxon>Glomerellaceae</taxon>
        <taxon>Colletotrichum</taxon>
        <taxon>Colletotrichum acutatum species complex</taxon>
    </lineage>
</organism>
<sequence>MRSPAATELTQTIDRTPSSITWGETRFIAGRYSSPGARSGTAPANRRDDKRFKDSMHLRCLTQTPCAMRLGAT</sequence>
<dbReference type="EMBL" id="JAESDN010000001">
    <property type="protein sequence ID" value="KAG7059405.1"/>
    <property type="molecule type" value="Genomic_DNA"/>
</dbReference>
<proteinExistence type="predicted"/>